<evidence type="ECO:0000256" key="1">
    <source>
        <dbReference type="ARBA" id="ARBA00006432"/>
    </source>
</evidence>
<dbReference type="AlphaFoldDB" id="A0A8I0KRS4"/>
<dbReference type="EMBL" id="JACRUO010000001">
    <property type="protein sequence ID" value="MBD3689692.1"/>
    <property type="molecule type" value="Genomic_DNA"/>
</dbReference>
<evidence type="ECO:0000259" key="6">
    <source>
        <dbReference type="Pfam" id="PF00501"/>
    </source>
</evidence>
<comment type="caution">
    <text evidence="7">The sequence shown here is derived from an EMBL/GenBank/DDBJ whole genome shotgun (WGS) entry which is preliminary data.</text>
</comment>
<evidence type="ECO:0000313" key="7">
    <source>
        <dbReference type="EMBL" id="MBD3689692.1"/>
    </source>
</evidence>
<gene>
    <name evidence="7" type="ORF">H8R10_05565</name>
</gene>
<dbReference type="Gene3D" id="3.40.50.12780">
    <property type="entry name" value="N-terminal domain of ligase-like"/>
    <property type="match status" value="1"/>
</dbReference>
<dbReference type="PROSITE" id="PS00455">
    <property type="entry name" value="AMP_BINDING"/>
    <property type="match status" value="1"/>
</dbReference>
<dbReference type="GO" id="GO:0016020">
    <property type="term" value="C:membrane"/>
    <property type="evidence" value="ECO:0007669"/>
    <property type="project" value="TreeGrafter"/>
</dbReference>
<evidence type="ECO:0000256" key="4">
    <source>
        <dbReference type="ARBA" id="ARBA00023098"/>
    </source>
</evidence>
<dbReference type="GO" id="GO:0004467">
    <property type="term" value="F:long-chain fatty acid-CoA ligase activity"/>
    <property type="evidence" value="ECO:0007669"/>
    <property type="project" value="TreeGrafter"/>
</dbReference>
<dbReference type="PANTHER" id="PTHR43272">
    <property type="entry name" value="LONG-CHAIN-FATTY-ACID--COA LIGASE"/>
    <property type="match status" value="1"/>
</dbReference>
<dbReference type="Pfam" id="PF23562">
    <property type="entry name" value="AMP-binding_C_3"/>
    <property type="match status" value="1"/>
</dbReference>
<reference evidence="7 8" key="1">
    <citation type="submission" date="2020-08" db="EMBL/GenBank/DDBJ databases">
        <title>Winkia gen. nov., sp. nov., isolated from faeces of the Anser albifrons in China.</title>
        <authorList>
            <person name="Liu Q."/>
        </authorList>
    </citation>
    <scope>NUCLEOTIDE SEQUENCE [LARGE SCALE GENOMIC DNA]</scope>
    <source>
        <strain evidence="7 8">C62</strain>
    </source>
</reference>
<protein>
    <recommendedName>
        <fullName evidence="5">Acyl-CoA synthetase</fullName>
    </recommendedName>
</protein>
<comment type="similarity">
    <text evidence="1">Belongs to the ATP-dependent AMP-binding enzyme family.</text>
</comment>
<evidence type="ECO:0000313" key="8">
    <source>
        <dbReference type="Proteomes" id="UP000627538"/>
    </source>
</evidence>
<accession>A0A8I0KRS4</accession>
<feature type="domain" description="AMP-dependent synthetase/ligase" evidence="6">
    <location>
        <begin position="30"/>
        <end position="407"/>
    </location>
</feature>
<sequence>MSMPKLVQMRALTAPDGVIIERKSELGNAWLPITAAQFMDQVYALGAGLIGEGVNPGDAIGLFAPTCYEWTLLDMAIQAIGAIVVPIYESDSASQIEWIFADSGARRVITKDRGQAAIATSVADVEAWVIDEGDIDRLIAAGLSSSAETERRMDRLRGGDIATIVYTSGTTGRPRGVPLTHMNLASSILQDLPFFPEAVREESVRLLLFLPMAHIYARTACYMVLIGHGRCGHVPNTRNLVDDMASFRPTTIGAVPRVLEKVYAAAKAKAAASGVKRRIFAWCEKVASARAERIRAGRDETIGNRVVYRLAHTLVFGKLEDMLGGQMRYVVSGGAPLAAHIEQFFTGMGVRIHQGYGLTEASGGIICNTETHRRLGAVGVPCPGAAAKIDDDGEVLLTGPGIFSGYHGETPHDPAYFTSDGWFRTGDLGHIDDDGFLFISGRKKELIVTAGGKNVQPALVEDNIRQHPLVSQVVAVGEGQPFIAALITLDPDALPVWLDNHKLPRMDQVAAARHPRVHQAIARAITRANAAVSRAESVRKFTILPGDFTEANGLLTPSLKVRRAQVNSQFADEIAALYAGDTGSGATHTDVPDAH</sequence>
<dbReference type="InterPro" id="IPR020845">
    <property type="entry name" value="AMP-binding_CS"/>
</dbReference>
<keyword evidence="8" id="KW-1185">Reference proteome</keyword>
<dbReference type="CDD" id="cd05907">
    <property type="entry name" value="VL_LC_FACS_like"/>
    <property type="match status" value="1"/>
</dbReference>
<organism evidence="7 8">
    <name type="scientific">Nanchangia anserum</name>
    <dbReference type="NCBI Taxonomy" id="2692125"/>
    <lineage>
        <taxon>Bacteria</taxon>
        <taxon>Bacillati</taxon>
        <taxon>Actinomycetota</taxon>
        <taxon>Actinomycetes</taxon>
        <taxon>Actinomycetales</taxon>
        <taxon>Actinomycetaceae</taxon>
        <taxon>Nanchangia</taxon>
    </lineage>
</organism>
<evidence type="ECO:0000256" key="2">
    <source>
        <dbReference type="ARBA" id="ARBA00022598"/>
    </source>
</evidence>
<dbReference type="Proteomes" id="UP000627538">
    <property type="component" value="Unassembled WGS sequence"/>
</dbReference>
<dbReference type="Pfam" id="PF00501">
    <property type="entry name" value="AMP-binding"/>
    <property type="match status" value="1"/>
</dbReference>
<dbReference type="PANTHER" id="PTHR43272:SF32">
    <property type="entry name" value="AMP-DEPENDENT SYNTHETASE_LIGASE DOMAIN-CONTAINING PROTEIN"/>
    <property type="match status" value="1"/>
</dbReference>
<dbReference type="SUPFAM" id="SSF56801">
    <property type="entry name" value="Acetyl-CoA synthetase-like"/>
    <property type="match status" value="1"/>
</dbReference>
<evidence type="ECO:0000256" key="5">
    <source>
        <dbReference type="ARBA" id="ARBA00032875"/>
    </source>
</evidence>
<dbReference type="InterPro" id="IPR000873">
    <property type="entry name" value="AMP-dep_synth/lig_dom"/>
</dbReference>
<keyword evidence="4" id="KW-0443">Lipid metabolism</keyword>
<evidence type="ECO:0000256" key="3">
    <source>
        <dbReference type="ARBA" id="ARBA00022832"/>
    </source>
</evidence>
<proteinExistence type="inferred from homology"/>
<keyword evidence="2 7" id="KW-0436">Ligase</keyword>
<name>A0A8I0KRS4_9ACTO</name>
<dbReference type="InterPro" id="IPR042099">
    <property type="entry name" value="ANL_N_sf"/>
</dbReference>
<keyword evidence="3" id="KW-0276">Fatty acid metabolism</keyword>